<organism evidence="2 3">
    <name type="scientific">Chelydra serpentina</name>
    <name type="common">Snapping turtle</name>
    <name type="synonym">Testudo serpentina</name>
    <dbReference type="NCBI Taxonomy" id="8475"/>
    <lineage>
        <taxon>Eukaryota</taxon>
        <taxon>Metazoa</taxon>
        <taxon>Chordata</taxon>
        <taxon>Craniata</taxon>
        <taxon>Vertebrata</taxon>
        <taxon>Euteleostomi</taxon>
        <taxon>Archelosauria</taxon>
        <taxon>Testudinata</taxon>
        <taxon>Testudines</taxon>
        <taxon>Cryptodira</taxon>
        <taxon>Durocryptodira</taxon>
        <taxon>Americhelydia</taxon>
        <taxon>Chelydroidea</taxon>
        <taxon>Chelydridae</taxon>
        <taxon>Chelydra</taxon>
    </lineage>
</organism>
<comment type="caution">
    <text evidence="2">The sequence shown here is derived from an EMBL/GenBank/DDBJ whole genome shotgun (WGS) entry which is preliminary data.</text>
</comment>
<accession>A0A8T1SR15</accession>
<feature type="region of interest" description="Disordered" evidence="1">
    <location>
        <begin position="32"/>
        <end position="53"/>
    </location>
</feature>
<sequence>ALRPESGIRLSPGYGRTLGLSGGSCYPYAGTSSSPTSYVATPSTLSRKKSSSHSDLAREFAGLHTSEPYRLDSPTRTPLLARNRQELSALQSLYQAASRSEYVKEYLESCSRKGSRT</sequence>
<dbReference type="Proteomes" id="UP000765507">
    <property type="component" value="Unassembled WGS sequence"/>
</dbReference>
<name>A0A8T1SR15_CHESE</name>
<reference evidence="2 3" key="1">
    <citation type="journal article" date="2020" name="G3 (Bethesda)">
        <title>Draft Genome of the Common Snapping Turtle, Chelydra serpentina, a Model for Phenotypic Plasticity in Reptiles.</title>
        <authorList>
            <person name="Das D."/>
            <person name="Singh S.K."/>
            <person name="Bierstedt J."/>
            <person name="Erickson A."/>
            <person name="Galli G.L.J."/>
            <person name="Crossley D.A. 2nd"/>
            <person name="Rhen T."/>
        </authorList>
    </citation>
    <scope>NUCLEOTIDE SEQUENCE [LARGE SCALE GENOMIC DNA]</scope>
    <source>
        <strain evidence="2">KW</strain>
    </source>
</reference>
<evidence type="ECO:0000313" key="3">
    <source>
        <dbReference type="Proteomes" id="UP000765507"/>
    </source>
</evidence>
<feature type="compositionally biased region" description="Polar residues" evidence="1">
    <location>
        <begin position="32"/>
        <end position="42"/>
    </location>
</feature>
<gene>
    <name evidence="2" type="ORF">G0U57_002200</name>
</gene>
<evidence type="ECO:0000313" key="2">
    <source>
        <dbReference type="EMBL" id="KAG6931147.1"/>
    </source>
</evidence>
<feature type="non-terminal residue" evidence="2">
    <location>
        <position position="1"/>
    </location>
</feature>
<feature type="non-terminal residue" evidence="2">
    <location>
        <position position="117"/>
    </location>
</feature>
<dbReference type="OrthoDB" id="265306at2759"/>
<dbReference type="EMBL" id="JAHGAV010000126">
    <property type="protein sequence ID" value="KAG6931147.1"/>
    <property type="molecule type" value="Genomic_DNA"/>
</dbReference>
<protein>
    <submittedName>
        <fullName evidence="2">Ubiquitin specific peptidase 2</fullName>
    </submittedName>
</protein>
<dbReference type="AlphaFoldDB" id="A0A8T1SR15"/>
<keyword evidence="3" id="KW-1185">Reference proteome</keyword>
<evidence type="ECO:0000256" key="1">
    <source>
        <dbReference type="SAM" id="MobiDB-lite"/>
    </source>
</evidence>
<proteinExistence type="predicted"/>